<dbReference type="Gene3D" id="1.10.287.4300">
    <property type="entry name" value="Stage III sporulation protein AH-like"/>
    <property type="match status" value="1"/>
</dbReference>
<name>A0A926EAR5_9FIRM</name>
<dbReference type="InterPro" id="IPR024232">
    <property type="entry name" value="SpoIIIAH"/>
</dbReference>
<proteinExistence type="predicted"/>
<dbReference type="RefSeq" id="WP_262396698.1">
    <property type="nucleotide sequence ID" value="NZ_JACRTC010000001.1"/>
</dbReference>
<keyword evidence="2" id="KW-1185">Reference proteome</keyword>
<protein>
    <submittedName>
        <fullName evidence="1">SpoIIIAH-like family protein</fullName>
    </submittedName>
</protein>
<evidence type="ECO:0000313" key="1">
    <source>
        <dbReference type="EMBL" id="MBC8569603.1"/>
    </source>
</evidence>
<reference evidence="1" key="1">
    <citation type="submission" date="2020-08" db="EMBL/GenBank/DDBJ databases">
        <title>Genome public.</title>
        <authorList>
            <person name="Liu C."/>
            <person name="Sun Q."/>
        </authorList>
    </citation>
    <scope>NUCLEOTIDE SEQUENCE</scope>
    <source>
        <strain evidence="1">NSJ-54</strain>
    </source>
</reference>
<sequence length="180" mass="19890">MNMIIGKRQIILASLILVLGIAIYLNWQFSSGNDLAVTGQTESNVKNYGDAQYVDNQNGVEEKDAETYFAEAKLSRQKTRDEAVETIQTMISDTSIEEDQKETLSAQASQIASAIETESRIENLIKAKGFADCIAYIDDDKANVIVKTDGLLENEAAQIKEILLQETDVPVENISIVEVK</sequence>
<dbReference type="Pfam" id="PF12685">
    <property type="entry name" value="SpoIIIAH"/>
    <property type="match status" value="1"/>
</dbReference>
<dbReference type="InterPro" id="IPR038503">
    <property type="entry name" value="SpoIIIAH_sf"/>
</dbReference>
<comment type="caution">
    <text evidence="1">The sequence shown here is derived from an EMBL/GenBank/DDBJ whole genome shotgun (WGS) entry which is preliminary data.</text>
</comment>
<organism evidence="1 2">
    <name type="scientific">Zongyangia hominis</name>
    <dbReference type="NCBI Taxonomy" id="2763677"/>
    <lineage>
        <taxon>Bacteria</taxon>
        <taxon>Bacillati</taxon>
        <taxon>Bacillota</taxon>
        <taxon>Clostridia</taxon>
        <taxon>Eubacteriales</taxon>
        <taxon>Oscillospiraceae</taxon>
        <taxon>Zongyangia</taxon>
    </lineage>
</organism>
<dbReference type="EMBL" id="JACRTC010000001">
    <property type="protein sequence ID" value="MBC8569603.1"/>
    <property type="molecule type" value="Genomic_DNA"/>
</dbReference>
<dbReference type="Proteomes" id="UP000660861">
    <property type="component" value="Unassembled WGS sequence"/>
</dbReference>
<dbReference type="AlphaFoldDB" id="A0A926EAR5"/>
<gene>
    <name evidence="1" type="ORF">H8709_02040</name>
</gene>
<evidence type="ECO:0000313" key="2">
    <source>
        <dbReference type="Proteomes" id="UP000660861"/>
    </source>
</evidence>
<accession>A0A926EAR5</accession>